<feature type="transmembrane region" description="Helical" evidence="1">
    <location>
        <begin position="32"/>
        <end position="53"/>
    </location>
</feature>
<gene>
    <name evidence="3" type="ORF">M3P21_02050</name>
</gene>
<sequence length="387" mass="41390">MKSRQTMTGTATSSAPEGAAVGVRAGMSAGGAATIAAFASLVTCYVGVALEALFGIEGMAFNPHLQAVLMWALALVATGFVFRDRDRHGSDLPLVIAGLADIVLIATLYFHYDHRFEALAYVLLIIATLMNQNLLLRVLNRKVRSQTAEISELNARLATKVERQAGQISRLERLKEFLAPQIAQVVVDGGREDLLRTHRRYIACLFCDIRNFTALSEALDPEDVIDILQRYHDRSGTLAAASGGTIGFRSGDGLMIYFNDPIPCDAPVGDAVQLALNIRAEFAEICAPWRRMGHAVGIGLGISSGHATMGLVGREGRADYTAVGGVVNIASRLCDAAAQDEILISQRAFMDVEGHLSVEPVGGLTLKGIANPVDAYRVLGLQDLGAD</sequence>
<keyword evidence="4" id="KW-1185">Reference proteome</keyword>
<evidence type="ECO:0000256" key="1">
    <source>
        <dbReference type="SAM" id="Phobius"/>
    </source>
</evidence>
<evidence type="ECO:0000259" key="2">
    <source>
        <dbReference type="PROSITE" id="PS50125"/>
    </source>
</evidence>
<dbReference type="PANTHER" id="PTHR43081">
    <property type="entry name" value="ADENYLATE CYCLASE, TERMINAL-DIFFERENTIATION SPECIFIC-RELATED"/>
    <property type="match status" value="1"/>
</dbReference>
<name>A0ABT0PZF1_9RHOB</name>
<feature type="transmembrane region" description="Helical" evidence="1">
    <location>
        <begin position="118"/>
        <end position="136"/>
    </location>
</feature>
<dbReference type="CDD" id="cd07302">
    <property type="entry name" value="CHD"/>
    <property type="match status" value="1"/>
</dbReference>
<dbReference type="PANTHER" id="PTHR43081:SF20">
    <property type="entry name" value="TWO-COMPONENT RESPONSE REGULATOR"/>
    <property type="match status" value="1"/>
</dbReference>
<proteinExistence type="predicted"/>
<protein>
    <submittedName>
        <fullName evidence="3">Adenylate/guanylate cyclase domain-containing protein</fullName>
    </submittedName>
</protein>
<feature type="transmembrane region" description="Helical" evidence="1">
    <location>
        <begin position="94"/>
        <end position="112"/>
    </location>
</feature>
<keyword evidence="1" id="KW-0812">Transmembrane</keyword>
<dbReference type="InterPro" id="IPR001054">
    <property type="entry name" value="A/G_cyclase"/>
</dbReference>
<dbReference type="Pfam" id="PF00211">
    <property type="entry name" value="Guanylate_cyc"/>
    <property type="match status" value="1"/>
</dbReference>
<dbReference type="EMBL" id="JAMFMB010000002">
    <property type="protein sequence ID" value="MCL6282298.1"/>
    <property type="molecule type" value="Genomic_DNA"/>
</dbReference>
<dbReference type="SUPFAM" id="SSF55073">
    <property type="entry name" value="Nucleotide cyclase"/>
    <property type="match status" value="1"/>
</dbReference>
<dbReference type="InterPro" id="IPR050697">
    <property type="entry name" value="Adenylyl/Guanylyl_Cyclase_3/4"/>
</dbReference>
<dbReference type="RefSeq" id="WP_249706418.1">
    <property type="nucleotide sequence ID" value="NZ_JAMFMB010000002.1"/>
</dbReference>
<feature type="transmembrane region" description="Helical" evidence="1">
    <location>
        <begin position="65"/>
        <end position="82"/>
    </location>
</feature>
<accession>A0ABT0PZF1</accession>
<keyword evidence="1" id="KW-0472">Membrane</keyword>
<dbReference type="Proteomes" id="UP001203880">
    <property type="component" value="Unassembled WGS sequence"/>
</dbReference>
<dbReference type="PROSITE" id="PS50125">
    <property type="entry name" value="GUANYLATE_CYCLASE_2"/>
    <property type="match status" value="1"/>
</dbReference>
<dbReference type="SMART" id="SM00044">
    <property type="entry name" value="CYCc"/>
    <property type="match status" value="1"/>
</dbReference>
<keyword evidence="1" id="KW-1133">Transmembrane helix</keyword>
<evidence type="ECO:0000313" key="4">
    <source>
        <dbReference type="Proteomes" id="UP001203880"/>
    </source>
</evidence>
<comment type="caution">
    <text evidence="3">The sequence shown here is derived from an EMBL/GenBank/DDBJ whole genome shotgun (WGS) entry which is preliminary data.</text>
</comment>
<feature type="domain" description="Guanylate cyclase" evidence="2">
    <location>
        <begin position="203"/>
        <end position="334"/>
    </location>
</feature>
<dbReference type="InterPro" id="IPR029787">
    <property type="entry name" value="Nucleotide_cyclase"/>
</dbReference>
<dbReference type="Gene3D" id="3.30.70.1230">
    <property type="entry name" value="Nucleotide cyclase"/>
    <property type="match status" value="1"/>
</dbReference>
<organism evidence="3 4">
    <name type="scientific">Ruegeria spongiae</name>
    <dbReference type="NCBI Taxonomy" id="2942209"/>
    <lineage>
        <taxon>Bacteria</taxon>
        <taxon>Pseudomonadati</taxon>
        <taxon>Pseudomonadota</taxon>
        <taxon>Alphaproteobacteria</taxon>
        <taxon>Rhodobacterales</taxon>
        <taxon>Roseobacteraceae</taxon>
        <taxon>Ruegeria</taxon>
    </lineage>
</organism>
<reference evidence="3" key="1">
    <citation type="submission" date="2022-05" db="EMBL/GenBank/DDBJ databases">
        <authorList>
            <person name="Park J.-S."/>
        </authorList>
    </citation>
    <scope>NUCLEOTIDE SEQUENCE</scope>
    <source>
        <strain evidence="3">2012CJ41-6</strain>
    </source>
</reference>
<evidence type="ECO:0000313" key="3">
    <source>
        <dbReference type="EMBL" id="MCL6282298.1"/>
    </source>
</evidence>